<dbReference type="InParanoid" id="A0A218Z4Z3"/>
<accession>A0A218Z4Z3</accession>
<keyword evidence="3" id="KW-1185">Reference proteome</keyword>
<protein>
    <submittedName>
        <fullName evidence="2">Histone methyltransferase</fullName>
    </submittedName>
</protein>
<keyword evidence="1" id="KW-0175">Coiled coil</keyword>
<proteinExistence type="predicted"/>
<dbReference type="Proteomes" id="UP000242519">
    <property type="component" value="Unassembled WGS sequence"/>
</dbReference>
<dbReference type="GO" id="GO:0008168">
    <property type="term" value="F:methyltransferase activity"/>
    <property type="evidence" value="ECO:0007669"/>
    <property type="project" value="UniProtKB-KW"/>
</dbReference>
<evidence type="ECO:0000313" key="2">
    <source>
        <dbReference type="EMBL" id="OWP02325.1"/>
    </source>
</evidence>
<comment type="caution">
    <text evidence="2">The sequence shown here is derived from an EMBL/GenBank/DDBJ whole genome shotgun (WGS) entry which is preliminary data.</text>
</comment>
<dbReference type="EMBL" id="MZNU01000240">
    <property type="protein sequence ID" value="OWP02325.1"/>
    <property type="molecule type" value="Genomic_DNA"/>
</dbReference>
<gene>
    <name evidence="2" type="ORF">B2J93_1287</name>
</gene>
<dbReference type="GO" id="GO:0032259">
    <property type="term" value="P:methylation"/>
    <property type="evidence" value="ECO:0007669"/>
    <property type="project" value="UniProtKB-KW"/>
</dbReference>
<feature type="coiled-coil region" evidence="1">
    <location>
        <begin position="322"/>
        <end position="349"/>
    </location>
</feature>
<reference evidence="2 3" key="1">
    <citation type="submission" date="2017-04" db="EMBL/GenBank/DDBJ databases">
        <title>Draft genome sequence of Marssonina coronaria NL1: causal agent of apple blotch.</title>
        <authorList>
            <person name="Cheng Q."/>
        </authorList>
    </citation>
    <scope>NUCLEOTIDE SEQUENCE [LARGE SCALE GENOMIC DNA]</scope>
    <source>
        <strain evidence="2 3">NL1</strain>
    </source>
</reference>
<sequence length="502" mass="56895">MSHHNSALALFAPGNSISPSTVGYEYDSRLPFMFNLIKGETDSKADARGMTYEQARLWGTVQKTRIRVLNDESFKVSDQAIQQFMLEFWIWDKHWPGLDFPGSYPTKIDLPNTMPQPSSSVVVKLQDTVSHLSTSSPVEHFPVILLTGDGETDRLRDEARAAILKIKGNSFVPFHGWDTKTGLPYYAIICTAVNGFQRFCGKGQEYFKVIRTHFYPVARIMYQRSRYGLMVIWIEAPTAEHAVLLNSNESAWRNFKECWAFLKSWSVMYRGKMAVDTVQYLKDWQAAVEVDLDNIELERPPIPQLRLSTRPDYWNTVLYADIEHLEGLIAEEREELEDCKKSANAASQVPLSINLEILATPSKHKLPQSETGIAKKLRLVPAAPKPDLADPALDHQTDLVESLTVAAKCNRPGYIVVGCSDSAKVRGDTVSFLQSEYGAASNVRAEESGYYLMFEDTLEGHETLDDRYEVIYDEIKEDKFFNNNVVDAILTSWREPEKGVLE</sequence>
<organism evidence="2 3">
    <name type="scientific">Diplocarpon coronariae</name>
    <dbReference type="NCBI Taxonomy" id="2795749"/>
    <lineage>
        <taxon>Eukaryota</taxon>
        <taxon>Fungi</taxon>
        <taxon>Dikarya</taxon>
        <taxon>Ascomycota</taxon>
        <taxon>Pezizomycotina</taxon>
        <taxon>Leotiomycetes</taxon>
        <taxon>Helotiales</taxon>
        <taxon>Drepanopezizaceae</taxon>
        <taxon>Diplocarpon</taxon>
    </lineage>
</organism>
<evidence type="ECO:0000313" key="3">
    <source>
        <dbReference type="Proteomes" id="UP000242519"/>
    </source>
</evidence>
<keyword evidence="2" id="KW-0489">Methyltransferase</keyword>
<name>A0A218Z4Z3_9HELO</name>
<dbReference type="AlphaFoldDB" id="A0A218Z4Z3"/>
<keyword evidence="2" id="KW-0808">Transferase</keyword>
<dbReference type="OrthoDB" id="3496999at2759"/>
<evidence type="ECO:0000256" key="1">
    <source>
        <dbReference type="SAM" id="Coils"/>
    </source>
</evidence>